<dbReference type="EMBL" id="WJBH02000007">
    <property type="protein sequence ID" value="KAI9555257.1"/>
    <property type="molecule type" value="Genomic_DNA"/>
</dbReference>
<keyword evidence="2" id="KW-1185">Reference proteome</keyword>
<comment type="caution">
    <text evidence="1">The sequence shown here is derived from an EMBL/GenBank/DDBJ whole genome shotgun (WGS) entry which is preliminary data.</text>
</comment>
<dbReference type="Proteomes" id="UP000820818">
    <property type="component" value="Linkage Group LG7"/>
</dbReference>
<gene>
    <name evidence="1" type="ORF">GHT06_017772</name>
</gene>
<accession>A0AAD5PQC0</accession>
<dbReference type="AlphaFoldDB" id="A0AAD5PQC0"/>
<protein>
    <submittedName>
        <fullName evidence="1">Uncharacterized protein</fullName>
    </submittedName>
</protein>
<evidence type="ECO:0000313" key="1">
    <source>
        <dbReference type="EMBL" id="KAI9555257.1"/>
    </source>
</evidence>
<organism evidence="1 2">
    <name type="scientific">Daphnia sinensis</name>
    <dbReference type="NCBI Taxonomy" id="1820382"/>
    <lineage>
        <taxon>Eukaryota</taxon>
        <taxon>Metazoa</taxon>
        <taxon>Ecdysozoa</taxon>
        <taxon>Arthropoda</taxon>
        <taxon>Crustacea</taxon>
        <taxon>Branchiopoda</taxon>
        <taxon>Diplostraca</taxon>
        <taxon>Cladocera</taxon>
        <taxon>Anomopoda</taxon>
        <taxon>Daphniidae</taxon>
        <taxon>Daphnia</taxon>
        <taxon>Daphnia similis group</taxon>
    </lineage>
</organism>
<sequence length="135" mass="16260">MWVSLSPLAIDVFRIRLRTHSRHFTPVEYNPRPTLTFILNDIISSRYCKKRSSFHSRVKKTNFSLLQALSLFFFSLDHSFSKLICGEMLIVWRWQKKICFVNLENEKNESKKEKEKKNQVFAFFGSNFFFHCFYD</sequence>
<reference evidence="1 2" key="1">
    <citation type="submission" date="2022-05" db="EMBL/GenBank/DDBJ databases">
        <title>A multi-omics perspective on studying reproductive biology in Daphnia sinensis.</title>
        <authorList>
            <person name="Jia J."/>
        </authorList>
    </citation>
    <scope>NUCLEOTIDE SEQUENCE [LARGE SCALE GENOMIC DNA]</scope>
    <source>
        <strain evidence="1 2">WSL</strain>
    </source>
</reference>
<name>A0AAD5PQC0_9CRUS</name>
<proteinExistence type="predicted"/>
<evidence type="ECO:0000313" key="2">
    <source>
        <dbReference type="Proteomes" id="UP000820818"/>
    </source>
</evidence>